<dbReference type="PANTHER" id="PTHR46388">
    <property type="entry name" value="NHL REPEAT-CONTAINING PROTEIN 2"/>
    <property type="match status" value="1"/>
</dbReference>
<dbReference type="Gene3D" id="2.120.10.30">
    <property type="entry name" value="TolB, C-terminal domain"/>
    <property type="match status" value="3"/>
</dbReference>
<dbReference type="PANTHER" id="PTHR46388:SF2">
    <property type="entry name" value="NHL REPEAT-CONTAINING PROTEIN 2"/>
    <property type="match status" value="1"/>
</dbReference>
<evidence type="ECO:0000313" key="5">
    <source>
        <dbReference type="Proteomes" id="UP000594454"/>
    </source>
</evidence>
<dbReference type="Gene3D" id="3.40.30.10">
    <property type="entry name" value="Glutaredoxin"/>
    <property type="match status" value="1"/>
</dbReference>
<keyword evidence="1" id="KW-0677">Repeat</keyword>
<dbReference type="SUPFAM" id="SSF101898">
    <property type="entry name" value="NHL repeat"/>
    <property type="match status" value="1"/>
</dbReference>
<dbReference type="CDD" id="cd14951">
    <property type="entry name" value="NHL-2_like"/>
    <property type="match status" value="1"/>
</dbReference>
<evidence type="ECO:0000256" key="1">
    <source>
        <dbReference type="ARBA" id="ARBA00022737"/>
    </source>
</evidence>
<dbReference type="OrthoDB" id="273823at2759"/>
<feature type="repeat" description="NHL" evidence="2">
    <location>
        <begin position="486"/>
        <end position="517"/>
    </location>
</feature>
<dbReference type="InterPro" id="IPR045302">
    <property type="entry name" value="NHL2_NHL_rpt_dom"/>
</dbReference>
<dbReference type="PROSITE" id="PS51352">
    <property type="entry name" value="THIOREDOXIN_2"/>
    <property type="match status" value="1"/>
</dbReference>
<dbReference type="InterPro" id="IPR012336">
    <property type="entry name" value="Thioredoxin-like_fold"/>
</dbReference>
<protein>
    <recommendedName>
        <fullName evidence="3">Thioredoxin domain-containing protein</fullName>
    </recommendedName>
</protein>
<reference evidence="4 5" key="1">
    <citation type="submission" date="2020-11" db="EMBL/GenBank/DDBJ databases">
        <authorList>
            <person name="Wallbank WR R."/>
            <person name="Pardo Diaz C."/>
            <person name="Kozak K."/>
            <person name="Martin S."/>
            <person name="Jiggins C."/>
            <person name="Moest M."/>
            <person name="Warren A I."/>
            <person name="Generalovic N T."/>
            <person name="Byers J.R.P. K."/>
            <person name="Montejo-Kovacevich G."/>
            <person name="Yen C E."/>
        </authorList>
    </citation>
    <scope>NUCLEOTIDE SEQUENCE [LARGE SCALE GENOMIC DNA]</scope>
</reference>
<dbReference type="InterPro" id="IPR001258">
    <property type="entry name" value="NHL_repeat"/>
</dbReference>
<evidence type="ECO:0000259" key="3">
    <source>
        <dbReference type="PROSITE" id="PS51352"/>
    </source>
</evidence>
<dbReference type="EMBL" id="LR899012">
    <property type="protein sequence ID" value="CAD7088632.1"/>
    <property type="molecule type" value="Genomic_DNA"/>
</dbReference>
<dbReference type="InterPro" id="IPR013766">
    <property type="entry name" value="Thioredoxin_domain"/>
</dbReference>
<keyword evidence="5" id="KW-1185">Reference proteome</keyword>
<dbReference type="FunCoup" id="A0A7R8UX90">
    <property type="interactions" value="708"/>
</dbReference>
<dbReference type="InParanoid" id="A0A7R8UX90"/>
<dbReference type="Pfam" id="PF01436">
    <property type="entry name" value="NHL"/>
    <property type="match status" value="3"/>
</dbReference>
<dbReference type="InterPro" id="IPR036249">
    <property type="entry name" value="Thioredoxin-like_sf"/>
</dbReference>
<dbReference type="Proteomes" id="UP000594454">
    <property type="component" value="Chromosome 4"/>
</dbReference>
<organism evidence="4 5">
    <name type="scientific">Hermetia illucens</name>
    <name type="common">Black soldier fly</name>
    <dbReference type="NCBI Taxonomy" id="343691"/>
    <lineage>
        <taxon>Eukaryota</taxon>
        <taxon>Metazoa</taxon>
        <taxon>Ecdysozoa</taxon>
        <taxon>Arthropoda</taxon>
        <taxon>Hexapoda</taxon>
        <taxon>Insecta</taxon>
        <taxon>Pterygota</taxon>
        <taxon>Neoptera</taxon>
        <taxon>Endopterygota</taxon>
        <taxon>Diptera</taxon>
        <taxon>Brachycera</taxon>
        <taxon>Stratiomyomorpha</taxon>
        <taxon>Stratiomyidae</taxon>
        <taxon>Hermetiinae</taxon>
        <taxon>Hermetia</taxon>
    </lineage>
</organism>
<evidence type="ECO:0000256" key="2">
    <source>
        <dbReference type="PROSITE-ProRule" id="PRU00504"/>
    </source>
</evidence>
<dbReference type="InterPro" id="IPR011042">
    <property type="entry name" value="6-blade_b-propeller_TolB-like"/>
</dbReference>
<sequence length="718" mass="79701">METEEEYDMLDLLAYNCTNLSENLGLAKTTEETDEILRKYLEKADTETKSTPEFKEDLDWFNVTEPLTFSESLKGKIVVLDFFTYCCINCMHILPDLKKLEKEYTVEDGLVVVGVHSAKFDNEKDSANILSAVQRYDITHPVVNDSTSSMWIDLKIKCWPTLLILGPNANPIFVIMGEGHYDLLEKYVGAALKFYRGQGKLHNNSLPLNPSTELLMSPNLKFPGKITCSKWSLDSDCAELYAISDSGNHRILIINPSGDVLQKIGGKESGFVDGDFKTARFNSPQGITFLNVHTLFVADTENHAIRKVDLKNHIVETVAGTGVQGNDRVGGKIGRAQAISSPWDVVCHKTRDMDMSFHMDESTVPEKDILLIAAAGTHQIWALFLDDVIFWKYKQYPTMSCAAIVGTGHEENRNNSYPNNASFAQPSGLALSRETKELYIADSESSCVRKISLSDGKVMPVVGGDRNPLNLFAFGDVDGKQYAAKLQHPLGVAFNPYDGHVYVADTYNHKIKQINVSQNTATTCRIIDMTGAEYQFNEPGGLCLSPNGEQLYVADTNNHTIEVINLSTMTTKQLKLNFNVKADIDRADYVLALTTLKIKPNGGKIKLSITLNCVDGAKLTEGAPQSWNVYLPSELYFVDRQNGTLKADGKIDIDITAPVSQVDSQDIVTIYCKLNLCKNNLCFSKLISLRIPVSFHNDGLDCIIEDINVYVSDSGIRV</sequence>
<gene>
    <name evidence="4" type="ORF">HERILL_LOCUS11238</name>
</gene>
<accession>A0A7R8UX90</accession>
<name>A0A7R8UX90_HERIL</name>
<dbReference type="Pfam" id="PF13905">
    <property type="entry name" value="Thioredoxin_8"/>
    <property type="match status" value="1"/>
</dbReference>
<dbReference type="AlphaFoldDB" id="A0A7R8UX90"/>
<dbReference type="SUPFAM" id="SSF52833">
    <property type="entry name" value="Thioredoxin-like"/>
    <property type="match status" value="1"/>
</dbReference>
<feature type="domain" description="Thioredoxin" evidence="3">
    <location>
        <begin position="45"/>
        <end position="193"/>
    </location>
</feature>
<evidence type="ECO:0000313" key="4">
    <source>
        <dbReference type="EMBL" id="CAD7088632.1"/>
    </source>
</evidence>
<dbReference type="CDD" id="cd03012">
    <property type="entry name" value="TlpA_like_DipZ_like"/>
    <property type="match status" value="1"/>
</dbReference>
<dbReference type="PROSITE" id="PS51125">
    <property type="entry name" value="NHL"/>
    <property type="match status" value="1"/>
</dbReference>
<proteinExistence type="predicted"/>